<organism evidence="1 2">
    <name type="scientific">Aliikangiella maris</name>
    <dbReference type="NCBI Taxonomy" id="3162458"/>
    <lineage>
        <taxon>Bacteria</taxon>
        <taxon>Pseudomonadati</taxon>
        <taxon>Pseudomonadota</taxon>
        <taxon>Gammaproteobacteria</taxon>
        <taxon>Oceanospirillales</taxon>
        <taxon>Pleioneaceae</taxon>
        <taxon>Aliikangiella</taxon>
    </lineage>
</organism>
<dbReference type="EMBL" id="JBEVCJ010000008">
    <property type="protein sequence ID" value="MET1255167.1"/>
    <property type="molecule type" value="Genomic_DNA"/>
</dbReference>
<evidence type="ECO:0000313" key="2">
    <source>
        <dbReference type="Proteomes" id="UP001548189"/>
    </source>
</evidence>
<dbReference type="Proteomes" id="UP001548189">
    <property type="component" value="Unassembled WGS sequence"/>
</dbReference>
<reference evidence="1 2" key="1">
    <citation type="submission" date="2024-06" db="EMBL/GenBank/DDBJ databases">
        <authorList>
            <person name="Li F."/>
        </authorList>
    </citation>
    <scope>NUCLEOTIDE SEQUENCE [LARGE SCALE GENOMIC DNA]</scope>
    <source>
        <strain evidence="1 2">GXAS 311</strain>
    </source>
</reference>
<dbReference type="RefSeq" id="WP_353895753.1">
    <property type="nucleotide sequence ID" value="NZ_JBEVCJ010000008.1"/>
</dbReference>
<gene>
    <name evidence="1" type="ORF">ABVT43_08520</name>
</gene>
<dbReference type="Pfam" id="PF12098">
    <property type="entry name" value="DUF3574"/>
    <property type="match status" value="1"/>
</dbReference>
<keyword evidence="2" id="KW-1185">Reference proteome</keyword>
<protein>
    <submittedName>
        <fullName evidence="1">DUF3574 domain-containing protein</fullName>
    </submittedName>
</protein>
<proteinExistence type="predicted"/>
<sequence>MNFIKCSIIAVLFSMAPYCVADDVFRLRMFFGLSLPSGGAVSLDEWHTFQQNEIANVFEGFNVVDSVGYYQGKAERSKIVTVIVEQKDIQKAKKIAALYARRFKQDSVMIVKVPVLEWSFVGADFNEQSAK</sequence>
<dbReference type="InterPro" id="IPR021957">
    <property type="entry name" value="DUF3574"/>
</dbReference>
<evidence type="ECO:0000313" key="1">
    <source>
        <dbReference type="EMBL" id="MET1255167.1"/>
    </source>
</evidence>
<name>A0ABV2BTA9_9GAMM</name>
<comment type="caution">
    <text evidence="1">The sequence shown here is derived from an EMBL/GenBank/DDBJ whole genome shotgun (WGS) entry which is preliminary data.</text>
</comment>
<accession>A0ABV2BTA9</accession>